<keyword evidence="3" id="KW-1003">Cell membrane</keyword>
<evidence type="ECO:0000256" key="4">
    <source>
        <dbReference type="ARBA" id="ARBA00022692"/>
    </source>
</evidence>
<comment type="subcellular location">
    <subcellularLocation>
        <location evidence="1">Cell membrane</location>
        <topology evidence="1">Multi-pass membrane protein</topology>
    </subcellularLocation>
</comment>
<sequence>MASSYDYDRTRGVGPGAERLGWVDRTALGSQDLLLLVARILIGAIFVESGFGKLTNLGGFAGNLGSQGLPAPMLLAAIGGCVEFFGGLAVVLGAWTRLAAAAVIVFTIMATLIAHRYWAVPPEAAGMQKIQFMKNVAIIGGFFGLIAAGAGRYSVDGWRMRR</sequence>
<organism evidence="8 9">
    <name type="scientific">Azospirillum rugosum</name>
    <dbReference type="NCBI Taxonomy" id="416170"/>
    <lineage>
        <taxon>Bacteria</taxon>
        <taxon>Pseudomonadati</taxon>
        <taxon>Pseudomonadota</taxon>
        <taxon>Alphaproteobacteria</taxon>
        <taxon>Rhodospirillales</taxon>
        <taxon>Azospirillaceae</taxon>
        <taxon>Azospirillum</taxon>
    </lineage>
</organism>
<dbReference type="EMBL" id="JAGINP010000020">
    <property type="protein sequence ID" value="MBP2295112.1"/>
    <property type="molecule type" value="Genomic_DNA"/>
</dbReference>
<name>A0ABS4SRA5_9PROT</name>
<feature type="transmembrane region" description="Helical" evidence="7">
    <location>
        <begin position="98"/>
        <end position="118"/>
    </location>
</feature>
<evidence type="ECO:0000256" key="2">
    <source>
        <dbReference type="ARBA" id="ARBA00006679"/>
    </source>
</evidence>
<dbReference type="RefSeq" id="WP_209769505.1">
    <property type="nucleotide sequence ID" value="NZ_JAGINP010000020.1"/>
</dbReference>
<feature type="transmembrane region" description="Helical" evidence="7">
    <location>
        <begin position="138"/>
        <end position="155"/>
    </location>
</feature>
<evidence type="ECO:0000256" key="5">
    <source>
        <dbReference type="ARBA" id="ARBA00022989"/>
    </source>
</evidence>
<gene>
    <name evidence="8" type="ORF">J2851_004915</name>
</gene>
<feature type="transmembrane region" description="Helical" evidence="7">
    <location>
        <begin position="33"/>
        <end position="51"/>
    </location>
</feature>
<comment type="caution">
    <text evidence="8">The sequence shown here is derived from an EMBL/GenBank/DDBJ whole genome shotgun (WGS) entry which is preliminary data.</text>
</comment>
<accession>A0ABS4SRA5</accession>
<evidence type="ECO:0000256" key="6">
    <source>
        <dbReference type="ARBA" id="ARBA00023136"/>
    </source>
</evidence>
<dbReference type="PANTHER" id="PTHR33452:SF1">
    <property type="entry name" value="INNER MEMBRANE PROTEIN YPHA-RELATED"/>
    <property type="match status" value="1"/>
</dbReference>
<evidence type="ECO:0000256" key="3">
    <source>
        <dbReference type="ARBA" id="ARBA00022475"/>
    </source>
</evidence>
<evidence type="ECO:0000256" key="1">
    <source>
        <dbReference type="ARBA" id="ARBA00004651"/>
    </source>
</evidence>
<reference evidence="8 9" key="1">
    <citation type="submission" date="2021-03" db="EMBL/GenBank/DDBJ databases">
        <title>Genomic Encyclopedia of Type Strains, Phase III (KMG-III): the genomes of soil and plant-associated and newly described type strains.</title>
        <authorList>
            <person name="Whitman W."/>
        </authorList>
    </citation>
    <scope>NUCLEOTIDE SEQUENCE [LARGE SCALE GENOMIC DNA]</scope>
    <source>
        <strain evidence="8 9">IMMIB AFH-6</strain>
    </source>
</reference>
<dbReference type="PANTHER" id="PTHR33452">
    <property type="entry name" value="OXIDOREDUCTASE CATD-RELATED"/>
    <property type="match status" value="1"/>
</dbReference>
<feature type="transmembrane region" description="Helical" evidence="7">
    <location>
        <begin position="71"/>
        <end position="91"/>
    </location>
</feature>
<dbReference type="InterPro" id="IPR032808">
    <property type="entry name" value="DoxX"/>
</dbReference>
<proteinExistence type="inferred from homology"/>
<comment type="similarity">
    <text evidence="2">Belongs to the DoxX family.</text>
</comment>
<keyword evidence="9" id="KW-1185">Reference proteome</keyword>
<evidence type="ECO:0000256" key="7">
    <source>
        <dbReference type="SAM" id="Phobius"/>
    </source>
</evidence>
<evidence type="ECO:0000313" key="8">
    <source>
        <dbReference type="EMBL" id="MBP2295112.1"/>
    </source>
</evidence>
<evidence type="ECO:0000313" key="9">
    <source>
        <dbReference type="Proteomes" id="UP000781958"/>
    </source>
</evidence>
<keyword evidence="5 7" id="KW-1133">Transmembrane helix</keyword>
<dbReference type="InterPro" id="IPR051907">
    <property type="entry name" value="DoxX-like_oxidoreductase"/>
</dbReference>
<dbReference type="Pfam" id="PF07681">
    <property type="entry name" value="DoxX"/>
    <property type="match status" value="1"/>
</dbReference>
<keyword evidence="4 7" id="KW-0812">Transmembrane</keyword>
<protein>
    <submittedName>
        <fullName evidence="8">Oxidoreductase</fullName>
    </submittedName>
</protein>
<dbReference type="Proteomes" id="UP000781958">
    <property type="component" value="Unassembled WGS sequence"/>
</dbReference>
<keyword evidence="6 7" id="KW-0472">Membrane</keyword>